<accession>A0A8T3B1R1</accession>
<reference evidence="1" key="1">
    <citation type="journal article" date="2022" name="Front. Genet.">
        <title>Chromosome-Scale Assembly of the Dendrobium nobile Genome Provides Insights Into the Molecular Mechanism of the Biosynthesis of the Medicinal Active Ingredient of Dendrobium.</title>
        <authorList>
            <person name="Xu Q."/>
            <person name="Niu S.-C."/>
            <person name="Li K.-L."/>
            <person name="Zheng P.-J."/>
            <person name="Zhang X.-J."/>
            <person name="Jia Y."/>
            <person name="Liu Y."/>
            <person name="Niu Y.-X."/>
            <person name="Yu L.-H."/>
            <person name="Chen D.-F."/>
            <person name="Zhang G.-Q."/>
        </authorList>
    </citation>
    <scope>NUCLEOTIDE SEQUENCE</scope>
    <source>
        <tissue evidence="1">Leaf</tissue>
    </source>
</reference>
<dbReference type="GO" id="GO:0055105">
    <property type="term" value="F:ubiquitin-protein transferase inhibitor activity"/>
    <property type="evidence" value="ECO:0007669"/>
    <property type="project" value="TreeGrafter"/>
</dbReference>
<evidence type="ECO:0008006" key="3">
    <source>
        <dbReference type="Google" id="ProtNLM"/>
    </source>
</evidence>
<gene>
    <name evidence="1" type="ORF">KFK09_017151</name>
</gene>
<dbReference type="InterPro" id="IPR013877">
    <property type="entry name" value="YAP-bd/ALF4/Glomulin"/>
</dbReference>
<dbReference type="PANTHER" id="PTHR15430">
    <property type="entry name" value="GLOMULIN"/>
    <property type="match status" value="1"/>
</dbReference>
<proteinExistence type="predicted"/>
<comment type="caution">
    <text evidence="1">The sequence shown here is derived from an EMBL/GenBank/DDBJ whole genome shotgun (WGS) entry which is preliminary data.</text>
</comment>
<evidence type="ECO:0000313" key="2">
    <source>
        <dbReference type="Proteomes" id="UP000829196"/>
    </source>
</evidence>
<dbReference type="Pfam" id="PF08568">
    <property type="entry name" value="Kinetochor_Ybp2"/>
    <property type="match status" value="2"/>
</dbReference>
<evidence type="ECO:0000313" key="1">
    <source>
        <dbReference type="EMBL" id="KAI0502204.1"/>
    </source>
</evidence>
<keyword evidence="2" id="KW-1185">Reference proteome</keyword>
<dbReference type="AlphaFoldDB" id="A0A8T3B1R1"/>
<sequence>MAGDSQRLQHPTSSPASQISLRLGEALEACASSIETKDVIQSDEAVAPVTNLLHSIMESCTSDLDEILPGIEGLEVALDVIYRFLSSPDSNQMVVESLSFELPKLVIKFAPLSVKCGEIAGKIIEHLVSVCNPREMLSVLCEALTSHADASEAIGCYSHFVFGLSKVLLRCQRRHLEQVKVVLPVILKVLNVSFSESDEEDTDSLNDLSSAAISIGSSIQEICQKLEGQRKEVLCAILGLYVLQNIALISRSRQRHIVESSSLIVAKFSQFLPFCGLSYFGLLSGDLDKINDICKESDVDIDEDDFMVCFSSAADGASLAVIWGHISAEVEEAAVEQLDIVISKIRQDCFRRWQAIGMFKHILISIDYPWMIKSHCMDVLLSMIDGIIPEEHIGNDDDFSAILPNLFTTLMAIERIMMGAPDLPLRRKAFSALRKVVSDIPCSQRFDTLKALITNSDSPSMVAILIDIVKEGVLVDNHQNNLTKDQNRKEISKLWGSNALGIVEMILRPPKGGPPSLPEHSEPVLSALNLYRFILIIELTGKTNYTHVLSEDSLRKAYSEWLMPLTTLISRILAENDQDDHELAESITCALAPVQLVLYRCIELVEESLKHL</sequence>
<dbReference type="InterPro" id="IPR019516">
    <property type="entry name" value="Glomulin/ALF4"/>
</dbReference>
<dbReference type="GO" id="GO:0005737">
    <property type="term" value="C:cytoplasm"/>
    <property type="evidence" value="ECO:0007669"/>
    <property type="project" value="TreeGrafter"/>
</dbReference>
<dbReference type="PANTHER" id="PTHR15430:SF1">
    <property type="entry name" value="GLOMULIN"/>
    <property type="match status" value="1"/>
</dbReference>
<organism evidence="1 2">
    <name type="scientific">Dendrobium nobile</name>
    <name type="common">Orchid</name>
    <dbReference type="NCBI Taxonomy" id="94219"/>
    <lineage>
        <taxon>Eukaryota</taxon>
        <taxon>Viridiplantae</taxon>
        <taxon>Streptophyta</taxon>
        <taxon>Embryophyta</taxon>
        <taxon>Tracheophyta</taxon>
        <taxon>Spermatophyta</taxon>
        <taxon>Magnoliopsida</taxon>
        <taxon>Liliopsida</taxon>
        <taxon>Asparagales</taxon>
        <taxon>Orchidaceae</taxon>
        <taxon>Epidendroideae</taxon>
        <taxon>Malaxideae</taxon>
        <taxon>Dendrobiinae</taxon>
        <taxon>Dendrobium</taxon>
    </lineage>
</organism>
<dbReference type="Proteomes" id="UP000829196">
    <property type="component" value="Unassembled WGS sequence"/>
</dbReference>
<dbReference type="EMBL" id="JAGYWB010000012">
    <property type="protein sequence ID" value="KAI0502204.1"/>
    <property type="molecule type" value="Genomic_DNA"/>
</dbReference>
<protein>
    <recommendedName>
        <fullName evidence="3">Aberrant root formation protein 4</fullName>
    </recommendedName>
</protein>
<name>A0A8T3B1R1_DENNO</name>
<dbReference type="OrthoDB" id="619536at2759"/>